<evidence type="ECO:0000256" key="7">
    <source>
        <dbReference type="ARBA" id="ARBA00022989"/>
    </source>
</evidence>
<feature type="signal peptide" evidence="12">
    <location>
        <begin position="1"/>
        <end position="24"/>
    </location>
</feature>
<keyword evidence="15" id="KW-1185">Reference proteome</keyword>
<dbReference type="GO" id="GO:0009055">
    <property type="term" value="F:electron transfer activity"/>
    <property type="evidence" value="ECO:0007669"/>
    <property type="project" value="InterPro"/>
</dbReference>
<dbReference type="FunFam" id="2.60.40.420:FF:000067">
    <property type="entry name" value="Cupredoxin superfamily protein"/>
    <property type="match status" value="2"/>
</dbReference>
<dbReference type="InterPro" id="IPR039391">
    <property type="entry name" value="Phytocyanin-like"/>
</dbReference>
<keyword evidence="11" id="KW-0325">Glycoprotein</keyword>
<keyword evidence="6" id="KW-0249">Electron transport</keyword>
<dbReference type="OrthoDB" id="687943at2759"/>
<comment type="subcellular location">
    <subcellularLocation>
        <location evidence="1">Membrane</location>
        <topology evidence="1">Single-pass type I membrane protein</topology>
    </subcellularLocation>
</comment>
<dbReference type="InterPro" id="IPR003245">
    <property type="entry name" value="Phytocyanin_dom"/>
</dbReference>
<reference evidence="14 15" key="1">
    <citation type="submission" date="2019-05" db="EMBL/GenBank/DDBJ databases">
        <title>Mikania micrantha, genome provides insights into the molecular mechanism of rapid growth.</title>
        <authorList>
            <person name="Liu B."/>
        </authorList>
    </citation>
    <scope>NUCLEOTIDE SEQUENCE [LARGE SCALE GENOMIC DNA]</scope>
    <source>
        <strain evidence="14">NLD-2019</strain>
        <tissue evidence="14">Leaf</tissue>
    </source>
</reference>
<keyword evidence="8" id="KW-0186">Copper</keyword>
<dbReference type="Gene3D" id="2.60.40.420">
    <property type="entry name" value="Cupredoxins - blue copper proteins"/>
    <property type="match status" value="2"/>
</dbReference>
<keyword evidence="3" id="KW-0812">Transmembrane</keyword>
<dbReference type="Pfam" id="PF02298">
    <property type="entry name" value="Cu_bind_like"/>
    <property type="match status" value="2"/>
</dbReference>
<evidence type="ECO:0000256" key="6">
    <source>
        <dbReference type="ARBA" id="ARBA00022982"/>
    </source>
</evidence>
<dbReference type="GO" id="GO:0009610">
    <property type="term" value="P:response to symbiotic fungus"/>
    <property type="evidence" value="ECO:0007669"/>
    <property type="project" value="UniProtKB-ARBA"/>
</dbReference>
<evidence type="ECO:0000256" key="12">
    <source>
        <dbReference type="SAM" id="SignalP"/>
    </source>
</evidence>
<evidence type="ECO:0000256" key="3">
    <source>
        <dbReference type="ARBA" id="ARBA00022692"/>
    </source>
</evidence>
<keyword evidence="9" id="KW-0472">Membrane</keyword>
<dbReference type="GO" id="GO:0005886">
    <property type="term" value="C:plasma membrane"/>
    <property type="evidence" value="ECO:0007669"/>
    <property type="project" value="TreeGrafter"/>
</dbReference>
<evidence type="ECO:0000256" key="5">
    <source>
        <dbReference type="ARBA" id="ARBA00022729"/>
    </source>
</evidence>
<evidence type="ECO:0000256" key="9">
    <source>
        <dbReference type="ARBA" id="ARBA00023136"/>
    </source>
</evidence>
<evidence type="ECO:0000313" key="14">
    <source>
        <dbReference type="EMBL" id="KAD6453476.1"/>
    </source>
</evidence>
<evidence type="ECO:0000256" key="11">
    <source>
        <dbReference type="ARBA" id="ARBA00023180"/>
    </source>
</evidence>
<evidence type="ECO:0000259" key="13">
    <source>
        <dbReference type="PROSITE" id="PS51485"/>
    </source>
</evidence>
<dbReference type="GO" id="GO:0046872">
    <property type="term" value="F:metal ion binding"/>
    <property type="evidence" value="ECO:0007669"/>
    <property type="project" value="UniProtKB-KW"/>
</dbReference>
<gene>
    <name evidence="14" type="ORF">E3N88_08181</name>
</gene>
<protein>
    <recommendedName>
        <fullName evidence="13">Phytocyanin domain-containing protein</fullName>
    </recommendedName>
</protein>
<comment type="caution">
    <text evidence="14">The sequence shown here is derived from an EMBL/GenBank/DDBJ whole genome shotgun (WGS) entry which is preliminary data.</text>
</comment>
<evidence type="ECO:0000256" key="8">
    <source>
        <dbReference type="ARBA" id="ARBA00023008"/>
    </source>
</evidence>
<proteinExistence type="predicted"/>
<dbReference type="PANTHER" id="PTHR33021:SF544">
    <property type="entry name" value="PHYTOCYANIN DOMAIN, CUPREDOXIN"/>
    <property type="match status" value="1"/>
</dbReference>
<evidence type="ECO:0000256" key="10">
    <source>
        <dbReference type="ARBA" id="ARBA00023157"/>
    </source>
</evidence>
<dbReference type="PROSITE" id="PS51485">
    <property type="entry name" value="PHYTOCYANIN"/>
    <property type="match status" value="2"/>
</dbReference>
<dbReference type="AlphaFoldDB" id="A0A5N6PHR5"/>
<keyword evidence="5 12" id="KW-0732">Signal</keyword>
<evidence type="ECO:0000256" key="4">
    <source>
        <dbReference type="ARBA" id="ARBA00022723"/>
    </source>
</evidence>
<accession>A0A5N6PHR5</accession>
<evidence type="ECO:0000256" key="1">
    <source>
        <dbReference type="ARBA" id="ARBA00004479"/>
    </source>
</evidence>
<feature type="domain" description="Phytocyanin" evidence="13">
    <location>
        <begin position="25"/>
        <end position="125"/>
    </location>
</feature>
<keyword evidence="7" id="KW-1133">Transmembrane helix</keyword>
<feature type="domain" description="Phytocyanin" evidence="13">
    <location>
        <begin position="149"/>
        <end position="249"/>
    </location>
</feature>
<dbReference type="EMBL" id="SZYD01000004">
    <property type="protein sequence ID" value="KAD6453476.1"/>
    <property type="molecule type" value="Genomic_DNA"/>
</dbReference>
<dbReference type="CDD" id="cd04216">
    <property type="entry name" value="Phytocyanin"/>
    <property type="match status" value="2"/>
</dbReference>
<keyword evidence="10" id="KW-1015">Disulfide bond</keyword>
<evidence type="ECO:0000313" key="15">
    <source>
        <dbReference type="Proteomes" id="UP000326396"/>
    </source>
</evidence>
<dbReference type="InterPro" id="IPR008972">
    <property type="entry name" value="Cupredoxin"/>
</dbReference>
<keyword evidence="4" id="KW-0479">Metal-binding</keyword>
<keyword evidence="2" id="KW-0813">Transport</keyword>
<evidence type="ECO:0000256" key="2">
    <source>
        <dbReference type="ARBA" id="ARBA00022448"/>
    </source>
</evidence>
<dbReference type="Proteomes" id="UP000326396">
    <property type="component" value="Linkage Group LG12"/>
</dbReference>
<dbReference type="PANTHER" id="PTHR33021">
    <property type="entry name" value="BLUE COPPER PROTEIN"/>
    <property type="match status" value="1"/>
</dbReference>
<sequence length="279" mass="30128">MVTNKLTVAIFIGILASFATCISATEFIVGDGYGWTLNFDYQAWAKGKEFVVGDKIVFKYPVGKHNVFKVDGEGFQRCIVPTANESLATGYDVITLATPGRKWYICGVGKHCETGGMKLVIDVLSQSLAPEPIPALIPEPAPAPAPTGKVFIVGDDSGWTLNFDYQTWAMGKEFVVGDTLVFIYSAGAHNVYKVNGTDFQQCNIPVSSVPLVSGYDVVTLTTPGKKWYICGVGTHCKTGGMKLVINVLPKSTYSPAPSPWSSFKRARRLGKTRVLGLVA</sequence>
<dbReference type="SUPFAM" id="SSF49503">
    <property type="entry name" value="Cupredoxins"/>
    <property type="match status" value="2"/>
</dbReference>
<name>A0A5N6PHR5_9ASTR</name>
<organism evidence="14 15">
    <name type="scientific">Mikania micrantha</name>
    <name type="common">bitter vine</name>
    <dbReference type="NCBI Taxonomy" id="192012"/>
    <lineage>
        <taxon>Eukaryota</taxon>
        <taxon>Viridiplantae</taxon>
        <taxon>Streptophyta</taxon>
        <taxon>Embryophyta</taxon>
        <taxon>Tracheophyta</taxon>
        <taxon>Spermatophyta</taxon>
        <taxon>Magnoliopsida</taxon>
        <taxon>eudicotyledons</taxon>
        <taxon>Gunneridae</taxon>
        <taxon>Pentapetalae</taxon>
        <taxon>asterids</taxon>
        <taxon>campanulids</taxon>
        <taxon>Asterales</taxon>
        <taxon>Asteraceae</taxon>
        <taxon>Asteroideae</taxon>
        <taxon>Heliantheae alliance</taxon>
        <taxon>Eupatorieae</taxon>
        <taxon>Mikania</taxon>
    </lineage>
</organism>
<feature type="chain" id="PRO_5024309320" description="Phytocyanin domain-containing protein" evidence="12">
    <location>
        <begin position="25"/>
        <end position="279"/>
    </location>
</feature>